<protein>
    <submittedName>
        <fullName evidence="1">Uncharacterized protein</fullName>
    </submittedName>
</protein>
<evidence type="ECO:0000313" key="2">
    <source>
        <dbReference type="Proteomes" id="UP000828390"/>
    </source>
</evidence>
<dbReference type="AlphaFoldDB" id="A0A9D4GC23"/>
<proteinExistence type="predicted"/>
<organism evidence="1 2">
    <name type="scientific">Dreissena polymorpha</name>
    <name type="common">Zebra mussel</name>
    <name type="synonym">Mytilus polymorpha</name>
    <dbReference type="NCBI Taxonomy" id="45954"/>
    <lineage>
        <taxon>Eukaryota</taxon>
        <taxon>Metazoa</taxon>
        <taxon>Spiralia</taxon>
        <taxon>Lophotrochozoa</taxon>
        <taxon>Mollusca</taxon>
        <taxon>Bivalvia</taxon>
        <taxon>Autobranchia</taxon>
        <taxon>Heteroconchia</taxon>
        <taxon>Euheterodonta</taxon>
        <taxon>Imparidentia</taxon>
        <taxon>Neoheterodontei</taxon>
        <taxon>Myida</taxon>
        <taxon>Dreissenoidea</taxon>
        <taxon>Dreissenidae</taxon>
        <taxon>Dreissena</taxon>
    </lineage>
</organism>
<reference evidence="1" key="2">
    <citation type="submission" date="2020-11" db="EMBL/GenBank/DDBJ databases">
        <authorList>
            <person name="McCartney M.A."/>
            <person name="Auch B."/>
            <person name="Kono T."/>
            <person name="Mallez S."/>
            <person name="Becker A."/>
            <person name="Gohl D.M."/>
            <person name="Silverstein K.A.T."/>
            <person name="Koren S."/>
            <person name="Bechman K.B."/>
            <person name="Herman A."/>
            <person name="Abrahante J.E."/>
            <person name="Garbe J."/>
        </authorList>
    </citation>
    <scope>NUCLEOTIDE SEQUENCE</scope>
    <source>
        <strain evidence="1">Duluth1</strain>
        <tissue evidence="1">Whole animal</tissue>
    </source>
</reference>
<evidence type="ECO:0000313" key="1">
    <source>
        <dbReference type="EMBL" id="KAH3812666.1"/>
    </source>
</evidence>
<keyword evidence="2" id="KW-1185">Reference proteome</keyword>
<reference evidence="1" key="1">
    <citation type="journal article" date="2019" name="bioRxiv">
        <title>The Genome of the Zebra Mussel, Dreissena polymorpha: A Resource for Invasive Species Research.</title>
        <authorList>
            <person name="McCartney M.A."/>
            <person name="Auch B."/>
            <person name="Kono T."/>
            <person name="Mallez S."/>
            <person name="Zhang Y."/>
            <person name="Obille A."/>
            <person name="Becker A."/>
            <person name="Abrahante J.E."/>
            <person name="Garbe J."/>
            <person name="Badalamenti J.P."/>
            <person name="Herman A."/>
            <person name="Mangelson H."/>
            <person name="Liachko I."/>
            <person name="Sullivan S."/>
            <person name="Sone E.D."/>
            <person name="Koren S."/>
            <person name="Silverstein K.A.T."/>
            <person name="Beckman K.B."/>
            <person name="Gohl D.M."/>
        </authorList>
    </citation>
    <scope>NUCLEOTIDE SEQUENCE</scope>
    <source>
        <strain evidence="1">Duluth1</strain>
        <tissue evidence="1">Whole animal</tissue>
    </source>
</reference>
<dbReference type="EMBL" id="JAIWYP010000006">
    <property type="protein sequence ID" value="KAH3812666.1"/>
    <property type="molecule type" value="Genomic_DNA"/>
</dbReference>
<gene>
    <name evidence="1" type="ORF">DPMN_141104</name>
</gene>
<name>A0A9D4GC23_DREPO</name>
<dbReference type="Proteomes" id="UP000828390">
    <property type="component" value="Unassembled WGS sequence"/>
</dbReference>
<comment type="caution">
    <text evidence="1">The sequence shown here is derived from an EMBL/GenBank/DDBJ whole genome shotgun (WGS) entry which is preliminary data.</text>
</comment>
<sequence length="70" mass="7894">MKQSCGLSMPCPAPTAFDYPTTSRLETRLEKFPLPRADTFRAVSVKDPVDADRENRCFAQCLRVDQCLKA</sequence>
<accession>A0A9D4GC23</accession>